<accession>A0A854CII9</accession>
<keyword evidence="1" id="KW-0808">Transferase</keyword>
<dbReference type="AlphaFoldDB" id="A0A854CII9"/>
<evidence type="ECO:0000313" key="1">
    <source>
        <dbReference type="EMBL" id="OLG88722.1"/>
    </source>
</evidence>
<proteinExistence type="predicted"/>
<gene>
    <name evidence="1" type="ORF">BXO512_15390</name>
</gene>
<sequence length="45" mass="5333">MRRWRADDLEAVLRHADDPQVRRGLSDRRAHPYMRADGEGLPHRP</sequence>
<protein>
    <submittedName>
        <fullName evidence="1">Acetyltransferase</fullName>
    </submittedName>
</protein>
<comment type="caution">
    <text evidence="1">The sequence shown here is derived from an EMBL/GenBank/DDBJ whole genome shotgun (WGS) entry which is preliminary data.</text>
</comment>
<dbReference type="GO" id="GO:0016740">
    <property type="term" value="F:transferase activity"/>
    <property type="evidence" value="ECO:0007669"/>
    <property type="project" value="UniProtKB-KW"/>
</dbReference>
<name>A0A854CII9_XANOO</name>
<dbReference type="EMBL" id="JXEA01000209">
    <property type="protein sequence ID" value="OLG88722.1"/>
    <property type="molecule type" value="Genomic_DNA"/>
</dbReference>
<organism evidence="1">
    <name type="scientific">Xanthomonas oryzae pv. oryzae</name>
    <dbReference type="NCBI Taxonomy" id="64187"/>
    <lineage>
        <taxon>Bacteria</taxon>
        <taxon>Pseudomonadati</taxon>
        <taxon>Pseudomonadota</taxon>
        <taxon>Gammaproteobacteria</taxon>
        <taxon>Lysobacterales</taxon>
        <taxon>Lysobacteraceae</taxon>
        <taxon>Xanthomonas</taxon>
    </lineage>
</organism>
<reference evidence="1" key="1">
    <citation type="submission" date="2015-01" db="EMBL/GenBank/DDBJ databases">
        <title>Population genomics of rice bacterial leaf blight strains from India.</title>
        <authorList>
            <person name="Midha S."/>
            <person name="Anil M.G."/>
            <person name="Mishra D."/>
            <person name="Brahma K."/>
            <person name="Laha G.S."/>
            <person name="Sundaram R.M."/>
            <person name="Sonti R.V."/>
            <person name="Patil P.B."/>
        </authorList>
    </citation>
    <scope>NUCLEOTIDE SEQUENCE</scope>
    <source>
        <strain evidence="1">BXO512</strain>
    </source>
</reference>